<accession>X1CT58</accession>
<dbReference type="AlphaFoldDB" id="X1CT58"/>
<feature type="coiled-coil region" evidence="1">
    <location>
        <begin position="29"/>
        <end position="56"/>
    </location>
</feature>
<gene>
    <name evidence="2" type="ORF">S01H4_64566</name>
</gene>
<keyword evidence="1" id="KW-0175">Coiled coil</keyword>
<organism evidence="2">
    <name type="scientific">marine sediment metagenome</name>
    <dbReference type="NCBI Taxonomy" id="412755"/>
    <lineage>
        <taxon>unclassified sequences</taxon>
        <taxon>metagenomes</taxon>
        <taxon>ecological metagenomes</taxon>
    </lineage>
</organism>
<comment type="caution">
    <text evidence="2">The sequence shown here is derived from an EMBL/GenBank/DDBJ whole genome shotgun (WGS) entry which is preliminary data.</text>
</comment>
<sequence length="71" mass="8356">MYKSIREERRARERDFLIGIMKDAKPKTISGLKSSVKKITNELERNKQKILKMSEEKFRQAISRDIFGVAL</sequence>
<name>X1CT58_9ZZZZ</name>
<protein>
    <submittedName>
        <fullName evidence="2">Uncharacterized protein</fullName>
    </submittedName>
</protein>
<evidence type="ECO:0000313" key="2">
    <source>
        <dbReference type="EMBL" id="GAH11646.1"/>
    </source>
</evidence>
<evidence type="ECO:0000256" key="1">
    <source>
        <dbReference type="SAM" id="Coils"/>
    </source>
</evidence>
<dbReference type="EMBL" id="BART01039201">
    <property type="protein sequence ID" value="GAH11646.1"/>
    <property type="molecule type" value="Genomic_DNA"/>
</dbReference>
<reference evidence="2" key="1">
    <citation type="journal article" date="2014" name="Front. Microbiol.">
        <title>High frequency of phylogenetically diverse reductive dehalogenase-homologous genes in deep subseafloor sedimentary metagenomes.</title>
        <authorList>
            <person name="Kawai M."/>
            <person name="Futagami T."/>
            <person name="Toyoda A."/>
            <person name="Takaki Y."/>
            <person name="Nishi S."/>
            <person name="Hori S."/>
            <person name="Arai W."/>
            <person name="Tsubouchi T."/>
            <person name="Morono Y."/>
            <person name="Uchiyama I."/>
            <person name="Ito T."/>
            <person name="Fujiyama A."/>
            <person name="Inagaki F."/>
            <person name="Takami H."/>
        </authorList>
    </citation>
    <scope>NUCLEOTIDE SEQUENCE</scope>
    <source>
        <strain evidence="2">Expedition CK06-06</strain>
    </source>
</reference>
<proteinExistence type="predicted"/>